<proteinExistence type="predicted"/>
<evidence type="ECO:0000256" key="1">
    <source>
        <dbReference type="SAM" id="MobiDB-lite"/>
    </source>
</evidence>
<reference evidence="2 3" key="1">
    <citation type="submission" date="2022-05" db="EMBL/GenBank/DDBJ databases">
        <authorList>
            <consortium name="Genoscope - CEA"/>
            <person name="William W."/>
        </authorList>
    </citation>
    <scope>NUCLEOTIDE SEQUENCE [LARGE SCALE GENOMIC DNA]</scope>
</reference>
<dbReference type="Proteomes" id="UP001159427">
    <property type="component" value="Unassembled WGS sequence"/>
</dbReference>
<accession>A0ABN8MZV1</accession>
<organism evidence="2 3">
    <name type="scientific">Porites evermanni</name>
    <dbReference type="NCBI Taxonomy" id="104178"/>
    <lineage>
        <taxon>Eukaryota</taxon>
        <taxon>Metazoa</taxon>
        <taxon>Cnidaria</taxon>
        <taxon>Anthozoa</taxon>
        <taxon>Hexacorallia</taxon>
        <taxon>Scleractinia</taxon>
        <taxon>Fungiina</taxon>
        <taxon>Poritidae</taxon>
        <taxon>Porites</taxon>
    </lineage>
</organism>
<name>A0ABN8MZV1_9CNID</name>
<evidence type="ECO:0000313" key="3">
    <source>
        <dbReference type="Proteomes" id="UP001159427"/>
    </source>
</evidence>
<feature type="compositionally biased region" description="Acidic residues" evidence="1">
    <location>
        <begin position="29"/>
        <end position="48"/>
    </location>
</feature>
<keyword evidence="3" id="KW-1185">Reference proteome</keyword>
<dbReference type="EMBL" id="CALNXI010000715">
    <property type="protein sequence ID" value="CAH3039144.1"/>
    <property type="molecule type" value="Genomic_DNA"/>
</dbReference>
<sequence length="58" mass="6548">MNEFIEQLHSTETPEESSDDSGSYKPESDESSSSEEDEEDCDLEDESPEVLTMFSISH</sequence>
<feature type="region of interest" description="Disordered" evidence="1">
    <location>
        <begin position="1"/>
        <end position="58"/>
    </location>
</feature>
<gene>
    <name evidence="2" type="ORF">PEVE_00039927</name>
</gene>
<evidence type="ECO:0000313" key="2">
    <source>
        <dbReference type="EMBL" id="CAH3039144.1"/>
    </source>
</evidence>
<comment type="caution">
    <text evidence="2">The sequence shown here is derived from an EMBL/GenBank/DDBJ whole genome shotgun (WGS) entry which is preliminary data.</text>
</comment>
<protein>
    <submittedName>
        <fullName evidence="2">Uncharacterized protein</fullName>
    </submittedName>
</protein>